<dbReference type="InterPro" id="IPR010629">
    <property type="entry name" value="Ins_allergen"/>
</dbReference>
<dbReference type="RefSeq" id="XP_033175044.1">
    <property type="nucleotide sequence ID" value="XM_033319153.1"/>
</dbReference>
<evidence type="ECO:0000313" key="2">
    <source>
        <dbReference type="RefSeq" id="XP_033175044.1"/>
    </source>
</evidence>
<sequence>MIYLVDFVHLSNMMKFAAILAVLAFASPLNAYIVPRTGNGALAAELQDFVNIIPLDDIVALLHEYMNQDSEMQAWLNYLQTNEFRNLISGLESIPEFRDLLNYQQNAGLDAYYLANKVNDFLHLAKLVPPNRARRAVTGGIRGYLDQVEAMLPMEQLRALFRQKLANSKVFADFIHFLGSPTSQRLVDAMCANPVFNNFLVKLQSYGVNLHKGRDFMENQLGLHVSCSVMKVPVVLFTAIFAFATVNSHYLPDFGKGPLHEDIQYFLDLIPMDKVASVVLEYAAEDSEFQELLQYFSSSEFKTMISEIETLYEFHKFANYLEKNGVYIYAELNKLNKIIGIPPFQQFSKKQITGGVKGLFDDVKQLISYDAIIRGYVYKMRTSDAWRDFVAQLKSEDNQKFVDALYENRNYLRFRAMLVKKGIDIILIEDIIYTVLGIEFPIFEMPKSETVASDELSRDIHDFLNLVDENKIMNIVMSYLEDDEVQRAIEYMYSEAFHDLVRKVEAMPEYQNLVRYMEDSGLDMKKVISKIHKLFGMEDYVPPMEFSSMNTLSNLGGLKALFNAVEAALPLDKFTAMYNEKMHSSPAFQNFMQRLHSNEFQRIVNTVYQSPIFLEMRQKVINDGVDLVPIRDFIEKVLGIHLPRVDSRTLLRAEIFASDELSRDIHDFMNLVDENKIMNIVMSYLEDDEVQRAIEYMYSEAFHDLVRKVEAMPEYQNLVRYMEDSGLDMKKVISKIHKLFGMEDYVPPMEFSSMNTLSNLGGLKALFNAVEAALPLDKFTAMYNEKMHTSPAFQNFMQRLHSNEFQRIVNTVYQSPIFLEMRQKVINDGVDLVPIRDFIEKVLGIHLPRVDSRTLLRAEIFASDELSRDIHDFMNLVDENKIMNIVMSYLEDDEVQRAIEYMYSEAFHDLVRKVEAMPEYQNLVRYMEDSGLDMKKVISKIHKLFGMEDYVPPMEFSSMNTLSNLGGLKALFNAVEAALPLDKFTAMYNEKMHSSPAFQNFMQRLHSDEFQRIVNTVYQSPIFLEMRQKVINDGVDLVPIRDFIEKVLGIHLPRVNFLIFQLLQGTYH</sequence>
<accession>A0A6P8LJ25</accession>
<keyword evidence="1" id="KW-1185">Reference proteome</keyword>
<dbReference type="PANTHER" id="PTHR21163:SF1">
    <property type="entry name" value="PROTEIN G12"/>
    <property type="match status" value="1"/>
</dbReference>
<dbReference type="Proteomes" id="UP000515180">
    <property type="component" value="Unplaced"/>
</dbReference>
<proteinExistence type="predicted"/>
<gene>
    <name evidence="2" type="primary">LOC100744762</name>
</gene>
<evidence type="ECO:0000313" key="1">
    <source>
        <dbReference type="Proteomes" id="UP000515180"/>
    </source>
</evidence>
<protein>
    <submittedName>
        <fullName evidence="2">Uncharacterized protein LOC100744762</fullName>
    </submittedName>
</protein>
<dbReference type="Pfam" id="PF06757">
    <property type="entry name" value="Ins_allergen_rp"/>
    <property type="match status" value="5"/>
</dbReference>
<organism evidence="1 2">
    <name type="scientific">Bombus impatiens</name>
    <name type="common">Bumblebee</name>
    <dbReference type="NCBI Taxonomy" id="132113"/>
    <lineage>
        <taxon>Eukaryota</taxon>
        <taxon>Metazoa</taxon>
        <taxon>Ecdysozoa</taxon>
        <taxon>Arthropoda</taxon>
        <taxon>Hexapoda</taxon>
        <taxon>Insecta</taxon>
        <taxon>Pterygota</taxon>
        <taxon>Neoptera</taxon>
        <taxon>Endopterygota</taxon>
        <taxon>Hymenoptera</taxon>
        <taxon>Apocrita</taxon>
        <taxon>Aculeata</taxon>
        <taxon>Apoidea</taxon>
        <taxon>Anthophila</taxon>
        <taxon>Apidae</taxon>
        <taxon>Bombus</taxon>
        <taxon>Pyrobombus</taxon>
    </lineage>
</organism>
<dbReference type="GeneID" id="100744762"/>
<dbReference type="AlphaFoldDB" id="A0A6P8LJ25"/>
<dbReference type="OrthoDB" id="7882129at2759"/>
<reference evidence="2" key="1">
    <citation type="submission" date="2025-08" db="UniProtKB">
        <authorList>
            <consortium name="RefSeq"/>
        </authorList>
    </citation>
    <scope>IDENTIFICATION</scope>
</reference>
<dbReference type="PANTHER" id="PTHR21163">
    <property type="entry name" value="PROTEIN G12"/>
    <property type="match status" value="1"/>
</dbReference>
<name>A0A6P8LJ25_BOMIM</name>